<proteinExistence type="predicted"/>
<evidence type="ECO:0000313" key="1">
    <source>
        <dbReference type="EMBL" id="PVH34038.1"/>
    </source>
</evidence>
<dbReference type="Gramene" id="PVH34038">
    <property type="protein sequence ID" value="PVH34038"/>
    <property type="gene ID" value="PAHAL_8G122200"/>
</dbReference>
<gene>
    <name evidence="1" type="ORF">PAHAL_8G122200</name>
</gene>
<sequence>MPVGQVVLMPTKPACVCSPLPPPLSTMASRLQPSPRKQILLQQWERYIRVLLSSTTNLRTFLLITQSRRQCANRVDRVI</sequence>
<dbReference type="EMBL" id="CM008053">
    <property type="protein sequence ID" value="PVH34038.1"/>
    <property type="molecule type" value="Genomic_DNA"/>
</dbReference>
<dbReference type="Proteomes" id="UP000243499">
    <property type="component" value="Chromosome 8"/>
</dbReference>
<name>A0A2T8I8R9_9POAL</name>
<organism evidence="1">
    <name type="scientific">Panicum hallii</name>
    <dbReference type="NCBI Taxonomy" id="206008"/>
    <lineage>
        <taxon>Eukaryota</taxon>
        <taxon>Viridiplantae</taxon>
        <taxon>Streptophyta</taxon>
        <taxon>Embryophyta</taxon>
        <taxon>Tracheophyta</taxon>
        <taxon>Spermatophyta</taxon>
        <taxon>Magnoliopsida</taxon>
        <taxon>Liliopsida</taxon>
        <taxon>Poales</taxon>
        <taxon>Poaceae</taxon>
        <taxon>PACMAD clade</taxon>
        <taxon>Panicoideae</taxon>
        <taxon>Panicodae</taxon>
        <taxon>Paniceae</taxon>
        <taxon>Panicinae</taxon>
        <taxon>Panicum</taxon>
        <taxon>Panicum sect. Panicum</taxon>
    </lineage>
</organism>
<accession>A0A2T8I8R9</accession>
<dbReference type="AlphaFoldDB" id="A0A2T8I8R9"/>
<reference evidence="1" key="1">
    <citation type="submission" date="2018-04" db="EMBL/GenBank/DDBJ databases">
        <title>WGS assembly of Panicum hallii.</title>
        <authorList>
            <person name="Lovell J."/>
            <person name="Jenkins J."/>
            <person name="Lowry D."/>
            <person name="Mamidi S."/>
            <person name="Sreedasyam A."/>
            <person name="Weng X."/>
            <person name="Barry K."/>
            <person name="Bonette J."/>
            <person name="Campitelli B."/>
            <person name="Daum C."/>
            <person name="Gordon S."/>
            <person name="Gould B."/>
            <person name="Lipzen A."/>
            <person name="Macqueen A."/>
            <person name="Palacio-Mejia J."/>
            <person name="Plott C."/>
            <person name="Shakirov E."/>
            <person name="Shu S."/>
            <person name="Yoshinaga Y."/>
            <person name="Zane M."/>
            <person name="Rokhsar D."/>
            <person name="Grimwood J."/>
            <person name="Schmutz J."/>
            <person name="Juenger T."/>
        </authorList>
    </citation>
    <scope>NUCLEOTIDE SEQUENCE [LARGE SCALE GENOMIC DNA]</scope>
    <source>
        <strain evidence="1">FIL2</strain>
    </source>
</reference>
<protein>
    <submittedName>
        <fullName evidence="1">Uncharacterized protein</fullName>
    </submittedName>
</protein>